<proteinExistence type="predicted"/>
<accession>A0A6H1ZHP7</accession>
<gene>
    <name evidence="1" type="ORF">TM448A00598_0030</name>
</gene>
<sequence>MIKKTYTQTTVSEQPRLTIQHDEWPTNPREDSNLGLFITVDSDHYSPDHNETAERIIKDTGDDARDAEHHMELITKMIHEETDERVVAIYPVCKYEHGGIVYRLGTSHGFDYSNNGFYIVTEAGQKELGADKKNFEEIIKQELGMYTDYINGEVYVFNLCDEHGAHIDSCSGFYNIEDIKEYLPKEWQNEDMQDYLILN</sequence>
<dbReference type="AlphaFoldDB" id="A0A6H1ZHP7"/>
<reference evidence="1" key="1">
    <citation type="submission" date="2020-03" db="EMBL/GenBank/DDBJ databases">
        <title>The deep terrestrial virosphere.</title>
        <authorList>
            <person name="Holmfeldt K."/>
            <person name="Nilsson E."/>
            <person name="Simone D."/>
            <person name="Lopez-Fernandez M."/>
            <person name="Wu X."/>
            <person name="de Brujin I."/>
            <person name="Lundin D."/>
            <person name="Andersson A."/>
            <person name="Bertilsson S."/>
            <person name="Dopson M."/>
        </authorList>
    </citation>
    <scope>NUCLEOTIDE SEQUENCE</scope>
    <source>
        <strain evidence="1">TM448A00598</strain>
    </source>
</reference>
<name>A0A6H1ZHP7_9ZZZZ</name>
<organism evidence="1">
    <name type="scientific">viral metagenome</name>
    <dbReference type="NCBI Taxonomy" id="1070528"/>
    <lineage>
        <taxon>unclassified sequences</taxon>
        <taxon>metagenomes</taxon>
        <taxon>organismal metagenomes</taxon>
    </lineage>
</organism>
<protein>
    <submittedName>
        <fullName evidence="1">Uncharacterized protein</fullName>
    </submittedName>
</protein>
<evidence type="ECO:0000313" key="1">
    <source>
        <dbReference type="EMBL" id="QJA47084.1"/>
    </source>
</evidence>
<dbReference type="EMBL" id="MT144030">
    <property type="protein sequence ID" value="QJA47084.1"/>
    <property type="molecule type" value="Genomic_DNA"/>
</dbReference>